<dbReference type="Proteomes" id="UP001209229">
    <property type="component" value="Unassembled WGS sequence"/>
</dbReference>
<comment type="similarity">
    <text evidence="2">Belongs to the OmpP1/FadL family.</text>
</comment>
<dbReference type="Gene3D" id="2.40.160.60">
    <property type="entry name" value="Outer membrane protein transport protein (OMPP1/FadL/TodX)"/>
    <property type="match status" value="1"/>
</dbReference>
<evidence type="ECO:0000256" key="8">
    <source>
        <dbReference type="SAM" id="SignalP"/>
    </source>
</evidence>
<evidence type="ECO:0000256" key="6">
    <source>
        <dbReference type="ARBA" id="ARBA00023136"/>
    </source>
</evidence>
<comment type="caution">
    <text evidence="9">The sequence shown here is derived from an EMBL/GenBank/DDBJ whole genome shotgun (WGS) entry which is preliminary data.</text>
</comment>
<sequence length="415" mass="44598">MKKLNRLFLITLCLLVVTTAKAIDGYHMLGYGTVSKGMGGVGAAYYRASIVGNNPAGRAFLDKQYTASLTFLFPSTSYTVTGAPSGDGILPLVPGKVESDVDLKLVPNLGANWRLSDNTAFGLSVYGTGIAADFPTQTFYDPTSENTSVTFNQLYLEPSYAIKFGEKHAFGISALLMCQTFEVTGIYSFGAMSQNPEHLSNNGMDYNFGAGFKIGYMGEILKGLNFGVSYQSRTFAGKLSEYAGLLAEDGKLDAPSVITAGLNYQVCDKFKVLFDVQKINFSEVKSLGNSINNLLVENNLMGSDNGPGFGWEDMTVFKVGAEFNASEKLALRAGYAYGNEPVQESEVLFNILASVVNNQHITLGATKKIGAKGKDLNLALVYAPANNVKGPNSLDPAQQIDLELGVFEIELGITF</sequence>
<feature type="chain" id="PRO_5042137235" evidence="8">
    <location>
        <begin position="23"/>
        <end position="415"/>
    </location>
</feature>
<dbReference type="EMBL" id="JAPDPJ010000073">
    <property type="protein sequence ID" value="MCW3788957.1"/>
    <property type="molecule type" value="Genomic_DNA"/>
</dbReference>
<gene>
    <name evidence="9" type="ORF">OM075_20995</name>
</gene>
<keyword evidence="5 8" id="KW-0732">Signal</keyword>
<dbReference type="GO" id="GO:0009279">
    <property type="term" value="C:cell outer membrane"/>
    <property type="evidence" value="ECO:0007669"/>
    <property type="project" value="UniProtKB-SubCell"/>
</dbReference>
<organism evidence="9 10">
    <name type="scientific">Plebeiibacterium sediminum</name>
    <dbReference type="NCBI Taxonomy" id="2992112"/>
    <lineage>
        <taxon>Bacteria</taxon>
        <taxon>Pseudomonadati</taxon>
        <taxon>Bacteroidota</taxon>
        <taxon>Bacteroidia</taxon>
        <taxon>Marinilabiliales</taxon>
        <taxon>Marinilabiliaceae</taxon>
        <taxon>Plebeiibacterium</taxon>
    </lineage>
</organism>
<proteinExistence type="inferred from homology"/>
<reference evidence="9" key="1">
    <citation type="submission" date="2022-10" db="EMBL/GenBank/DDBJ databases">
        <authorList>
            <person name="Yu W.X."/>
        </authorList>
    </citation>
    <scope>NUCLEOTIDE SEQUENCE</scope>
    <source>
        <strain evidence="9">AAT</strain>
    </source>
</reference>
<evidence type="ECO:0000256" key="7">
    <source>
        <dbReference type="ARBA" id="ARBA00023237"/>
    </source>
</evidence>
<evidence type="ECO:0000256" key="5">
    <source>
        <dbReference type="ARBA" id="ARBA00022729"/>
    </source>
</evidence>
<keyword evidence="3" id="KW-1134">Transmembrane beta strand</keyword>
<evidence type="ECO:0000256" key="1">
    <source>
        <dbReference type="ARBA" id="ARBA00004571"/>
    </source>
</evidence>
<dbReference type="PANTHER" id="PTHR35093">
    <property type="entry name" value="OUTER MEMBRANE PROTEIN NMB0088-RELATED"/>
    <property type="match status" value="1"/>
</dbReference>
<evidence type="ECO:0000313" key="9">
    <source>
        <dbReference type="EMBL" id="MCW3788957.1"/>
    </source>
</evidence>
<dbReference type="Pfam" id="PF03349">
    <property type="entry name" value="Toluene_X"/>
    <property type="match status" value="1"/>
</dbReference>
<comment type="subcellular location">
    <subcellularLocation>
        <location evidence="1">Cell outer membrane</location>
        <topology evidence="1">Multi-pass membrane protein</topology>
    </subcellularLocation>
</comment>
<keyword evidence="7" id="KW-0998">Cell outer membrane</keyword>
<dbReference type="InterPro" id="IPR005017">
    <property type="entry name" value="OMPP1/FadL/TodX"/>
</dbReference>
<keyword evidence="6" id="KW-0472">Membrane</keyword>
<keyword evidence="4" id="KW-0812">Transmembrane</keyword>
<evidence type="ECO:0000256" key="4">
    <source>
        <dbReference type="ARBA" id="ARBA00022692"/>
    </source>
</evidence>
<protein>
    <submittedName>
        <fullName evidence="9">Outer membrane protein transport protein</fullName>
    </submittedName>
</protein>
<feature type="signal peptide" evidence="8">
    <location>
        <begin position="1"/>
        <end position="22"/>
    </location>
</feature>
<evidence type="ECO:0000313" key="10">
    <source>
        <dbReference type="Proteomes" id="UP001209229"/>
    </source>
</evidence>
<keyword evidence="10" id="KW-1185">Reference proteome</keyword>
<dbReference type="GO" id="GO:0015483">
    <property type="term" value="F:long-chain fatty acid transporting porin activity"/>
    <property type="evidence" value="ECO:0007669"/>
    <property type="project" value="TreeGrafter"/>
</dbReference>
<name>A0AAE3SH90_9BACT</name>
<dbReference type="AlphaFoldDB" id="A0AAE3SH90"/>
<dbReference type="SUPFAM" id="SSF56935">
    <property type="entry name" value="Porins"/>
    <property type="match status" value="1"/>
</dbReference>
<dbReference type="RefSeq" id="WP_301192514.1">
    <property type="nucleotide sequence ID" value="NZ_JAPDPJ010000073.1"/>
</dbReference>
<accession>A0AAE3SH90</accession>
<evidence type="ECO:0000256" key="3">
    <source>
        <dbReference type="ARBA" id="ARBA00022452"/>
    </source>
</evidence>
<evidence type="ECO:0000256" key="2">
    <source>
        <dbReference type="ARBA" id="ARBA00008163"/>
    </source>
</evidence>
<dbReference type="PANTHER" id="PTHR35093:SF8">
    <property type="entry name" value="OUTER MEMBRANE PROTEIN NMB0088-RELATED"/>
    <property type="match status" value="1"/>
</dbReference>